<dbReference type="EMBL" id="CACTIH010007347">
    <property type="protein sequence ID" value="CAA3010592.1"/>
    <property type="molecule type" value="Genomic_DNA"/>
</dbReference>
<evidence type="ECO:0000313" key="2">
    <source>
        <dbReference type="EMBL" id="CAA3010592.1"/>
    </source>
</evidence>
<dbReference type="AlphaFoldDB" id="A0A8S0U086"/>
<keyword evidence="3" id="KW-1185">Reference proteome</keyword>
<evidence type="ECO:0000256" key="1">
    <source>
        <dbReference type="SAM" id="MobiDB-lite"/>
    </source>
</evidence>
<feature type="compositionally biased region" description="Pro residues" evidence="1">
    <location>
        <begin position="90"/>
        <end position="99"/>
    </location>
</feature>
<reference evidence="2 3" key="1">
    <citation type="submission" date="2019-12" db="EMBL/GenBank/DDBJ databases">
        <authorList>
            <person name="Alioto T."/>
            <person name="Alioto T."/>
            <person name="Gomez Garrido J."/>
        </authorList>
    </citation>
    <scope>NUCLEOTIDE SEQUENCE [LARGE SCALE GENOMIC DNA]</scope>
</reference>
<accession>A0A8S0U086</accession>
<protein>
    <submittedName>
        <fullName evidence="2">Uncharacterized protein</fullName>
    </submittedName>
</protein>
<dbReference type="Gramene" id="OE9A106592T1">
    <property type="protein sequence ID" value="OE9A106592C1"/>
    <property type="gene ID" value="OE9A106592"/>
</dbReference>
<proteinExistence type="predicted"/>
<feature type="region of interest" description="Disordered" evidence="1">
    <location>
        <begin position="58"/>
        <end position="99"/>
    </location>
</feature>
<dbReference type="Proteomes" id="UP000594638">
    <property type="component" value="Unassembled WGS sequence"/>
</dbReference>
<feature type="compositionally biased region" description="Low complexity" evidence="1">
    <location>
        <begin position="60"/>
        <end position="89"/>
    </location>
</feature>
<organism evidence="2 3">
    <name type="scientific">Olea europaea subsp. europaea</name>
    <dbReference type="NCBI Taxonomy" id="158383"/>
    <lineage>
        <taxon>Eukaryota</taxon>
        <taxon>Viridiplantae</taxon>
        <taxon>Streptophyta</taxon>
        <taxon>Embryophyta</taxon>
        <taxon>Tracheophyta</taxon>
        <taxon>Spermatophyta</taxon>
        <taxon>Magnoliopsida</taxon>
        <taxon>eudicotyledons</taxon>
        <taxon>Gunneridae</taxon>
        <taxon>Pentapetalae</taxon>
        <taxon>asterids</taxon>
        <taxon>lamiids</taxon>
        <taxon>Lamiales</taxon>
        <taxon>Oleaceae</taxon>
        <taxon>Oleeae</taxon>
        <taxon>Olea</taxon>
    </lineage>
</organism>
<comment type="caution">
    <text evidence="2">The sequence shown here is derived from an EMBL/GenBank/DDBJ whole genome shotgun (WGS) entry which is preliminary data.</text>
</comment>
<name>A0A8S0U086_OLEEU</name>
<gene>
    <name evidence="2" type="ORF">OLEA9_A106592</name>
</gene>
<sequence>MKALSYIFVSILIHELMLMNTNHKAAFPVEAARLHTAFQWKLKEVLPGDPSSKLAVIGKRSLSSSPPSPPSRVLLQPPRKRPAPLLHLPSPIPPPGSHP</sequence>
<evidence type="ECO:0000313" key="3">
    <source>
        <dbReference type="Proteomes" id="UP000594638"/>
    </source>
</evidence>